<dbReference type="CDD" id="cd07042">
    <property type="entry name" value="STAS_SulP_like_sulfate_transporter"/>
    <property type="match status" value="1"/>
</dbReference>
<evidence type="ECO:0000256" key="5">
    <source>
        <dbReference type="SAM" id="MobiDB-lite"/>
    </source>
</evidence>
<feature type="compositionally biased region" description="Pro residues" evidence="5">
    <location>
        <begin position="584"/>
        <end position="593"/>
    </location>
</feature>
<gene>
    <name evidence="8" type="primary">sulP</name>
    <name evidence="8" type="ORF">GBA65_07680</name>
</gene>
<dbReference type="Gene3D" id="3.30.750.24">
    <property type="entry name" value="STAS domain"/>
    <property type="match status" value="1"/>
</dbReference>
<name>A0A6G8PW74_9ACTN</name>
<evidence type="ECO:0000313" key="8">
    <source>
        <dbReference type="EMBL" id="QIN78425.1"/>
    </source>
</evidence>
<sequence>MTEGTDNRAQTPKPSGALAKAFPAYAWLRGYDREDLSKDFTAALIITVMLVPQSMAYAMLAGLPPIYGLYASIVPTIVYALFGTSRHMPVGPPALMALLTLTSVSALARSGTEEYIGLVLLLALTVGVVQLAIGLLGMGFITNFISRPVLSGFIYASAVIILLSQVKHLLGISLPEGTSMPALVAEIWRSIGETNPIALALAVFGFATILVLARVAPRLPGSLIAVAASTLAVFLFALDGRVDIVGEVPRGLPDLSLPVLDVEAIRALLPAALVVAFVGFIESISVAKAVAARERYKIDSNAELRALGLANVAAAFSSGFPVAGSFSRTAVQYQSGGRTQAASIMTALMVVATILFLTPLFYYLPNAALAAVIAVAVYGLLDFKEVRRAFRTRRADGLALLITFAVTLLVGVEQGIIAGAAFALLAFVRRTAYPNTTELGYVESEDAFLGLRSYPEAKTYPEALIVRFDARLYFANIPFLEEWLISAVADRSRLKWIVLDCRGVNGIDLTAIEGLENLVSKYRATDIEVLLTHVKLQVRKPLEAAGWNEKFEGSMRYPTTRDALRNIGLLDEREARATHNGPRPDTPNPPASPTYPQNLGD</sequence>
<reference evidence="8 9" key="1">
    <citation type="submission" date="2019-10" db="EMBL/GenBank/DDBJ databases">
        <title>Rubrobacter sp nov SCSIO 52915 isolated from a deep-sea sediment in the South China Sea.</title>
        <authorList>
            <person name="Chen R.W."/>
        </authorList>
    </citation>
    <scope>NUCLEOTIDE SEQUENCE [LARGE SCALE GENOMIC DNA]</scope>
    <source>
        <strain evidence="8 9">SCSIO 52915</strain>
    </source>
</reference>
<evidence type="ECO:0000256" key="4">
    <source>
        <dbReference type="ARBA" id="ARBA00023136"/>
    </source>
</evidence>
<dbReference type="Proteomes" id="UP000502706">
    <property type="component" value="Chromosome"/>
</dbReference>
<feature type="transmembrane region" description="Helical" evidence="6">
    <location>
        <begin position="219"/>
        <end position="238"/>
    </location>
</feature>
<dbReference type="InterPro" id="IPR011547">
    <property type="entry name" value="SLC26A/SulP_dom"/>
</dbReference>
<dbReference type="AlphaFoldDB" id="A0A6G8PW74"/>
<feature type="transmembrane region" description="Helical" evidence="6">
    <location>
        <begin position="115"/>
        <end position="141"/>
    </location>
</feature>
<accession>A0A6G8PW74</accession>
<feature type="transmembrane region" description="Helical" evidence="6">
    <location>
        <begin position="40"/>
        <end position="60"/>
    </location>
</feature>
<evidence type="ECO:0000259" key="7">
    <source>
        <dbReference type="PROSITE" id="PS50801"/>
    </source>
</evidence>
<feature type="transmembrane region" description="Helical" evidence="6">
    <location>
        <begin position="267"/>
        <end position="287"/>
    </location>
</feature>
<dbReference type="Pfam" id="PF00916">
    <property type="entry name" value="Sulfate_transp"/>
    <property type="match status" value="1"/>
</dbReference>
<dbReference type="InterPro" id="IPR002645">
    <property type="entry name" value="STAS_dom"/>
</dbReference>
<evidence type="ECO:0000256" key="1">
    <source>
        <dbReference type="ARBA" id="ARBA00004141"/>
    </source>
</evidence>
<feature type="domain" description="STAS" evidence="7">
    <location>
        <begin position="453"/>
        <end position="567"/>
    </location>
</feature>
<dbReference type="PANTHER" id="PTHR11814">
    <property type="entry name" value="SULFATE TRANSPORTER"/>
    <property type="match status" value="1"/>
</dbReference>
<comment type="subcellular location">
    <subcellularLocation>
        <location evidence="1">Membrane</location>
        <topology evidence="1">Multi-pass membrane protein</topology>
    </subcellularLocation>
</comment>
<feature type="region of interest" description="Disordered" evidence="5">
    <location>
        <begin position="573"/>
        <end position="601"/>
    </location>
</feature>
<feature type="transmembrane region" description="Helical" evidence="6">
    <location>
        <begin position="66"/>
        <end position="83"/>
    </location>
</feature>
<keyword evidence="4 6" id="KW-0472">Membrane</keyword>
<dbReference type="InterPro" id="IPR001902">
    <property type="entry name" value="SLC26A/SulP_fam"/>
</dbReference>
<dbReference type="EMBL" id="CP045121">
    <property type="protein sequence ID" value="QIN78425.1"/>
    <property type="molecule type" value="Genomic_DNA"/>
</dbReference>
<feature type="transmembrane region" description="Helical" evidence="6">
    <location>
        <begin position="398"/>
        <end position="428"/>
    </location>
</feature>
<feature type="transmembrane region" description="Helical" evidence="6">
    <location>
        <begin position="194"/>
        <end position="212"/>
    </location>
</feature>
<protein>
    <submittedName>
        <fullName evidence="8">Sulfate permease</fullName>
    </submittedName>
</protein>
<evidence type="ECO:0000256" key="3">
    <source>
        <dbReference type="ARBA" id="ARBA00022989"/>
    </source>
</evidence>
<organism evidence="8 9">
    <name type="scientific">Rubrobacter marinus</name>
    <dbReference type="NCBI Taxonomy" id="2653852"/>
    <lineage>
        <taxon>Bacteria</taxon>
        <taxon>Bacillati</taxon>
        <taxon>Actinomycetota</taxon>
        <taxon>Rubrobacteria</taxon>
        <taxon>Rubrobacterales</taxon>
        <taxon>Rubrobacteraceae</taxon>
        <taxon>Rubrobacter</taxon>
    </lineage>
</organism>
<dbReference type="PROSITE" id="PS01130">
    <property type="entry name" value="SLC26A"/>
    <property type="match status" value="1"/>
</dbReference>
<proteinExistence type="predicted"/>
<dbReference type="InterPro" id="IPR036513">
    <property type="entry name" value="STAS_dom_sf"/>
</dbReference>
<feature type="transmembrane region" description="Helical" evidence="6">
    <location>
        <begin position="341"/>
        <end position="362"/>
    </location>
</feature>
<keyword evidence="9" id="KW-1185">Reference proteome</keyword>
<dbReference type="NCBIfam" id="TIGR00815">
    <property type="entry name" value="sulP"/>
    <property type="match status" value="1"/>
</dbReference>
<dbReference type="KEGG" id="rmar:GBA65_07680"/>
<dbReference type="Pfam" id="PF01740">
    <property type="entry name" value="STAS"/>
    <property type="match status" value="1"/>
</dbReference>
<dbReference type="GO" id="GO:0016020">
    <property type="term" value="C:membrane"/>
    <property type="evidence" value="ECO:0007669"/>
    <property type="project" value="UniProtKB-SubCell"/>
</dbReference>
<dbReference type="SUPFAM" id="SSF52091">
    <property type="entry name" value="SpoIIaa-like"/>
    <property type="match status" value="1"/>
</dbReference>
<evidence type="ECO:0000256" key="2">
    <source>
        <dbReference type="ARBA" id="ARBA00022692"/>
    </source>
</evidence>
<keyword evidence="2 6" id="KW-0812">Transmembrane</keyword>
<feature type="transmembrane region" description="Helical" evidence="6">
    <location>
        <begin position="90"/>
        <end position="109"/>
    </location>
</feature>
<dbReference type="InterPro" id="IPR018045">
    <property type="entry name" value="S04_transporter_CS"/>
</dbReference>
<dbReference type="PROSITE" id="PS50801">
    <property type="entry name" value="STAS"/>
    <property type="match status" value="1"/>
</dbReference>
<feature type="transmembrane region" description="Helical" evidence="6">
    <location>
        <begin position="153"/>
        <end position="174"/>
    </location>
</feature>
<dbReference type="GO" id="GO:0008271">
    <property type="term" value="F:secondary active sulfate transmembrane transporter activity"/>
    <property type="evidence" value="ECO:0007669"/>
    <property type="project" value="InterPro"/>
</dbReference>
<keyword evidence="3 6" id="KW-1133">Transmembrane helix</keyword>
<evidence type="ECO:0000313" key="9">
    <source>
        <dbReference type="Proteomes" id="UP000502706"/>
    </source>
</evidence>
<evidence type="ECO:0000256" key="6">
    <source>
        <dbReference type="SAM" id="Phobius"/>
    </source>
</evidence>